<gene>
    <name evidence="1" type="ORF">HPB49_003358</name>
</gene>
<accession>A0ACB8DTK2</accession>
<evidence type="ECO:0000313" key="2">
    <source>
        <dbReference type="Proteomes" id="UP000821865"/>
    </source>
</evidence>
<organism evidence="1 2">
    <name type="scientific">Dermacentor silvarum</name>
    <name type="common">Tick</name>
    <dbReference type="NCBI Taxonomy" id="543639"/>
    <lineage>
        <taxon>Eukaryota</taxon>
        <taxon>Metazoa</taxon>
        <taxon>Ecdysozoa</taxon>
        <taxon>Arthropoda</taxon>
        <taxon>Chelicerata</taxon>
        <taxon>Arachnida</taxon>
        <taxon>Acari</taxon>
        <taxon>Parasitiformes</taxon>
        <taxon>Ixodida</taxon>
        <taxon>Ixodoidea</taxon>
        <taxon>Ixodidae</taxon>
        <taxon>Rhipicephalinae</taxon>
        <taxon>Dermacentor</taxon>
    </lineage>
</organism>
<evidence type="ECO:0000313" key="1">
    <source>
        <dbReference type="EMBL" id="KAH7977740.1"/>
    </source>
</evidence>
<comment type="caution">
    <text evidence="1">The sequence shown here is derived from an EMBL/GenBank/DDBJ whole genome shotgun (WGS) entry which is preliminary data.</text>
</comment>
<sequence length="402" mass="46253">MRARHRNDERQLNLELEAQEAISREYEERLCANSFTIAAIVAASSPINRERWAFHRNERWFEKTLPHLGEANFRQSFRMTPATFRYLVDSLRGELERQDTNMRLAVAVDKRVAIGLYRLRSTAEDATIAHLFGVGRSTVNVAYREFFAAVIKVLEPRWLRMVRREEMPEHIRKFYAVSGFPQAIGALDGCHIAISPPAEHATDYYNYKGWHSIILLALVDHQYLFKYINVGSPGRCHDAYVYGRSELHNLVASDFFKSPASEIEGTRVGPIILCDQAFPLTPNLLKPFANAVAGTREGIFNYQLSKTRRIVENAFGRLKARFRFTSKRMECKLRTAKQAIRAACVLHNICEALKDAIEQQWEQELHDFNQHYPQPVHSTETVSGEGREVRVALAKYFLKLAH</sequence>
<proteinExistence type="predicted"/>
<reference evidence="1" key="1">
    <citation type="submission" date="2020-05" db="EMBL/GenBank/DDBJ databases">
        <title>Large-scale comparative analyses of tick genomes elucidate their genetic diversity and vector capacities.</title>
        <authorList>
            <person name="Jia N."/>
            <person name="Wang J."/>
            <person name="Shi W."/>
            <person name="Du L."/>
            <person name="Sun Y."/>
            <person name="Zhan W."/>
            <person name="Jiang J."/>
            <person name="Wang Q."/>
            <person name="Zhang B."/>
            <person name="Ji P."/>
            <person name="Sakyi L.B."/>
            <person name="Cui X."/>
            <person name="Yuan T."/>
            <person name="Jiang B."/>
            <person name="Yang W."/>
            <person name="Lam T.T.-Y."/>
            <person name="Chang Q."/>
            <person name="Ding S."/>
            <person name="Wang X."/>
            <person name="Zhu J."/>
            <person name="Ruan X."/>
            <person name="Zhao L."/>
            <person name="Wei J."/>
            <person name="Que T."/>
            <person name="Du C."/>
            <person name="Cheng J."/>
            <person name="Dai P."/>
            <person name="Han X."/>
            <person name="Huang E."/>
            <person name="Gao Y."/>
            <person name="Liu J."/>
            <person name="Shao H."/>
            <person name="Ye R."/>
            <person name="Li L."/>
            <person name="Wei W."/>
            <person name="Wang X."/>
            <person name="Wang C."/>
            <person name="Yang T."/>
            <person name="Huo Q."/>
            <person name="Li W."/>
            <person name="Guo W."/>
            <person name="Chen H."/>
            <person name="Zhou L."/>
            <person name="Ni X."/>
            <person name="Tian J."/>
            <person name="Zhou Y."/>
            <person name="Sheng Y."/>
            <person name="Liu T."/>
            <person name="Pan Y."/>
            <person name="Xia L."/>
            <person name="Li J."/>
            <person name="Zhao F."/>
            <person name="Cao W."/>
        </authorList>
    </citation>
    <scope>NUCLEOTIDE SEQUENCE</scope>
    <source>
        <strain evidence="1">Dsil-2018</strain>
    </source>
</reference>
<keyword evidence="2" id="KW-1185">Reference proteome</keyword>
<protein>
    <submittedName>
        <fullName evidence="1">Uncharacterized protein</fullName>
    </submittedName>
</protein>
<dbReference type="Proteomes" id="UP000821865">
    <property type="component" value="Chromosome 1"/>
</dbReference>
<name>A0ACB8DTK2_DERSI</name>
<dbReference type="EMBL" id="CM023470">
    <property type="protein sequence ID" value="KAH7977740.1"/>
    <property type="molecule type" value="Genomic_DNA"/>
</dbReference>